<reference evidence="2 3" key="1">
    <citation type="submission" date="2022-01" db="EMBL/GenBank/DDBJ databases">
        <authorList>
            <person name="Xiong W."/>
            <person name="Schranz E."/>
        </authorList>
    </citation>
    <scope>NUCLEOTIDE SEQUENCE [LARGE SCALE GENOMIC DNA]</scope>
</reference>
<proteinExistence type="predicted"/>
<organism evidence="2 3">
    <name type="scientific">Lactuca virosa</name>
    <dbReference type="NCBI Taxonomy" id="75947"/>
    <lineage>
        <taxon>Eukaryota</taxon>
        <taxon>Viridiplantae</taxon>
        <taxon>Streptophyta</taxon>
        <taxon>Embryophyta</taxon>
        <taxon>Tracheophyta</taxon>
        <taxon>Spermatophyta</taxon>
        <taxon>Magnoliopsida</taxon>
        <taxon>eudicotyledons</taxon>
        <taxon>Gunneridae</taxon>
        <taxon>Pentapetalae</taxon>
        <taxon>asterids</taxon>
        <taxon>campanulids</taxon>
        <taxon>Asterales</taxon>
        <taxon>Asteraceae</taxon>
        <taxon>Cichorioideae</taxon>
        <taxon>Cichorieae</taxon>
        <taxon>Lactucinae</taxon>
        <taxon>Lactuca</taxon>
    </lineage>
</organism>
<dbReference type="Gene3D" id="3.90.550.20">
    <property type="match status" value="1"/>
</dbReference>
<accession>A0AAU9NQH6</accession>
<dbReference type="PANTHER" id="PTHR46781:SF5">
    <property type="entry name" value="ALPHA 1,4-GLYCOSYLTRANSFERASE FAMILY PROTEIN"/>
    <property type="match status" value="1"/>
</dbReference>
<comment type="caution">
    <text evidence="2">The sequence shown here is derived from an EMBL/GenBank/DDBJ whole genome shotgun (WGS) entry which is preliminary data.</text>
</comment>
<gene>
    <name evidence="2" type="ORF">LVIROSA_LOCUS26293</name>
</gene>
<dbReference type="Pfam" id="PF04572">
    <property type="entry name" value="Gb3_synth"/>
    <property type="match status" value="1"/>
</dbReference>
<dbReference type="InterPro" id="IPR044789">
    <property type="entry name" value="Put_A1-4-GlycosylTfrase_plant"/>
</dbReference>
<dbReference type="InterPro" id="IPR029044">
    <property type="entry name" value="Nucleotide-diphossugar_trans"/>
</dbReference>
<keyword evidence="3" id="KW-1185">Reference proteome</keyword>
<dbReference type="InterPro" id="IPR007652">
    <property type="entry name" value="A1-4-GlycosylTfrase_dom"/>
</dbReference>
<dbReference type="EMBL" id="CAKMRJ010005412">
    <property type="protein sequence ID" value="CAH1440137.1"/>
    <property type="molecule type" value="Genomic_DNA"/>
</dbReference>
<sequence length="180" mass="21268">MFGKRFRVTTISRDLNYLFKKTMAESWFFKLTKGDVDAGFIPFGQNFLNLLWICLLYKFGRVYMDIDVMFLKSFLKLKNSIGAQTLDLSSKILSRLNNAVMVFDKMQPLVYKFIEEFTLIFNGNKWGHNGRYLVSRLVSRLEGRLGYNFMILPPSTFYPVNWNRVRNLFHGAKNERDAKW</sequence>
<feature type="domain" description="Alpha 1,4-glycosyltransferase" evidence="1">
    <location>
        <begin position="103"/>
        <end position="174"/>
    </location>
</feature>
<protein>
    <recommendedName>
        <fullName evidence="1">Alpha 1,4-glycosyltransferase domain-containing protein</fullName>
    </recommendedName>
</protein>
<dbReference type="AlphaFoldDB" id="A0AAU9NQH6"/>
<dbReference type="InterPro" id="IPR007577">
    <property type="entry name" value="GlycoTrfase_DXD_sugar-bd_CS"/>
</dbReference>
<dbReference type="Pfam" id="PF04488">
    <property type="entry name" value="Gly_transf_sug"/>
    <property type="match status" value="1"/>
</dbReference>
<evidence type="ECO:0000259" key="1">
    <source>
        <dbReference type="Pfam" id="PF04572"/>
    </source>
</evidence>
<dbReference type="Proteomes" id="UP001157418">
    <property type="component" value="Unassembled WGS sequence"/>
</dbReference>
<dbReference type="PANTHER" id="PTHR46781">
    <property type="entry name" value="ALPHA 1,4-GLYCOSYLTRANSFERASE FAMILY PROTEIN"/>
    <property type="match status" value="1"/>
</dbReference>
<evidence type="ECO:0000313" key="2">
    <source>
        <dbReference type="EMBL" id="CAH1440137.1"/>
    </source>
</evidence>
<evidence type="ECO:0000313" key="3">
    <source>
        <dbReference type="Proteomes" id="UP001157418"/>
    </source>
</evidence>
<dbReference type="SUPFAM" id="SSF53448">
    <property type="entry name" value="Nucleotide-diphospho-sugar transferases"/>
    <property type="match status" value="1"/>
</dbReference>
<name>A0AAU9NQH6_9ASTR</name>